<sequence length="204" mass="23562">MVGGRFQQTKATQFQFQQMGKKWNKKVDRNKEKERYRVDRTIVEVVIIAITPINSTSVHEKSRRLSAGFRYDMASEVQMVKILPKYPEIFNEGEAIKDSTSKGTLLLRKKPYRNFCNPEESMLLAAAVSSVTEQTTDAGTWLRGRISRKSREFPQFLNFRDTSERRGHDRIMAQPNGRLKRASSRSDATDRTVPLRPDSSSRWS</sequence>
<accession>A0A0M8ZRK3</accession>
<feature type="region of interest" description="Disordered" evidence="1">
    <location>
        <begin position="164"/>
        <end position="204"/>
    </location>
</feature>
<proteinExistence type="predicted"/>
<reference evidence="2 3" key="1">
    <citation type="submission" date="2015-07" db="EMBL/GenBank/DDBJ databases">
        <title>The genome of Melipona quadrifasciata.</title>
        <authorList>
            <person name="Pan H."/>
            <person name="Kapheim K."/>
        </authorList>
    </citation>
    <scope>NUCLEOTIDE SEQUENCE [LARGE SCALE GENOMIC DNA]</scope>
    <source>
        <strain evidence="2">0111107301</strain>
        <tissue evidence="2">Whole body</tissue>
    </source>
</reference>
<name>A0A0M8ZRK3_9HYME</name>
<dbReference type="EMBL" id="KQ435883">
    <property type="protein sequence ID" value="KOX69675.1"/>
    <property type="molecule type" value="Genomic_DNA"/>
</dbReference>
<evidence type="ECO:0000256" key="1">
    <source>
        <dbReference type="SAM" id="MobiDB-lite"/>
    </source>
</evidence>
<dbReference type="Proteomes" id="UP000053105">
    <property type="component" value="Unassembled WGS sequence"/>
</dbReference>
<organism evidence="2 3">
    <name type="scientific">Melipona quadrifasciata</name>
    <dbReference type="NCBI Taxonomy" id="166423"/>
    <lineage>
        <taxon>Eukaryota</taxon>
        <taxon>Metazoa</taxon>
        <taxon>Ecdysozoa</taxon>
        <taxon>Arthropoda</taxon>
        <taxon>Hexapoda</taxon>
        <taxon>Insecta</taxon>
        <taxon>Pterygota</taxon>
        <taxon>Neoptera</taxon>
        <taxon>Endopterygota</taxon>
        <taxon>Hymenoptera</taxon>
        <taxon>Apocrita</taxon>
        <taxon>Aculeata</taxon>
        <taxon>Apoidea</taxon>
        <taxon>Anthophila</taxon>
        <taxon>Apidae</taxon>
        <taxon>Melipona</taxon>
    </lineage>
</organism>
<evidence type="ECO:0000313" key="2">
    <source>
        <dbReference type="EMBL" id="KOX69675.1"/>
    </source>
</evidence>
<gene>
    <name evidence="2" type="ORF">WN51_04957</name>
</gene>
<keyword evidence="3" id="KW-1185">Reference proteome</keyword>
<protein>
    <submittedName>
        <fullName evidence="2">Uncharacterized protein</fullName>
    </submittedName>
</protein>
<evidence type="ECO:0000313" key="3">
    <source>
        <dbReference type="Proteomes" id="UP000053105"/>
    </source>
</evidence>
<dbReference type="AlphaFoldDB" id="A0A0M8ZRK3"/>